<keyword evidence="6 9" id="KW-0496">Mitochondrion</keyword>
<dbReference type="Gene3D" id="3.40.50.12710">
    <property type="match status" value="1"/>
</dbReference>
<dbReference type="RefSeq" id="XP_013393686.1">
    <property type="nucleotide sequence ID" value="XM_013538232.1"/>
</dbReference>
<dbReference type="OrthoDB" id="438553at2759"/>
<evidence type="ECO:0000256" key="3">
    <source>
        <dbReference type="ARBA" id="ARBA00022603"/>
    </source>
</evidence>
<dbReference type="PANTHER" id="PTHR12049">
    <property type="entry name" value="PROTEIN ARGININE METHYLTRANSFERASE NDUFAF7, MITOCHONDRIAL"/>
    <property type="match status" value="1"/>
</dbReference>
<dbReference type="FunFam" id="3.40.50.12710:FF:000001">
    <property type="entry name" value="Protein arginine methyltransferase NDUFAF7"/>
    <property type="match status" value="1"/>
</dbReference>
<keyword evidence="4 9" id="KW-0808">Transferase</keyword>
<proteinExistence type="inferred from homology"/>
<dbReference type="KEGG" id="lak:106161316"/>
<evidence type="ECO:0000256" key="1">
    <source>
        <dbReference type="ARBA" id="ARBA00004173"/>
    </source>
</evidence>
<dbReference type="SUPFAM" id="SSF53335">
    <property type="entry name" value="S-adenosyl-L-methionine-dependent methyltransferases"/>
    <property type="match status" value="1"/>
</dbReference>
<evidence type="ECO:0000256" key="7">
    <source>
        <dbReference type="ARBA" id="ARBA00048612"/>
    </source>
</evidence>
<dbReference type="InterPro" id="IPR029063">
    <property type="entry name" value="SAM-dependent_MTases_sf"/>
</dbReference>
<keyword evidence="10" id="KW-1185">Reference proteome</keyword>
<evidence type="ECO:0000313" key="11">
    <source>
        <dbReference type="RefSeq" id="XP_013393686.1"/>
    </source>
</evidence>
<dbReference type="OMA" id="YYHPQRN"/>
<comment type="similarity">
    <text evidence="2 9">Belongs to the NDUFAF7 family.</text>
</comment>
<keyword evidence="3 9" id="KW-0489">Methyltransferase</keyword>
<dbReference type="InterPro" id="IPR038375">
    <property type="entry name" value="NDUFAF7_sf"/>
</dbReference>
<dbReference type="GeneID" id="106161316"/>
<dbReference type="GO" id="GO:0032981">
    <property type="term" value="P:mitochondrial respiratory chain complex I assembly"/>
    <property type="evidence" value="ECO:0007669"/>
    <property type="project" value="TreeGrafter"/>
</dbReference>
<comment type="catalytic activity">
    <reaction evidence="7 9">
        <text>L-arginyl-[protein] + 2 S-adenosyl-L-methionine = N(omega),N(omega)'-dimethyl-L-arginyl-[protein] + 2 S-adenosyl-L-homocysteine + 2 H(+)</text>
        <dbReference type="Rhea" id="RHEA:48108"/>
        <dbReference type="Rhea" id="RHEA-COMP:10532"/>
        <dbReference type="Rhea" id="RHEA-COMP:11992"/>
        <dbReference type="ChEBI" id="CHEBI:15378"/>
        <dbReference type="ChEBI" id="CHEBI:29965"/>
        <dbReference type="ChEBI" id="CHEBI:57856"/>
        <dbReference type="ChEBI" id="CHEBI:59789"/>
        <dbReference type="ChEBI" id="CHEBI:88221"/>
        <dbReference type="EC" id="2.1.1.320"/>
    </reaction>
</comment>
<name>A0A1S3I757_LINAN</name>
<keyword evidence="5" id="KW-0809">Transit peptide</keyword>
<dbReference type="GO" id="GO:0032259">
    <property type="term" value="P:methylation"/>
    <property type="evidence" value="ECO:0007669"/>
    <property type="project" value="UniProtKB-KW"/>
</dbReference>
<dbReference type="Proteomes" id="UP000085678">
    <property type="component" value="Unplaced"/>
</dbReference>
<dbReference type="GO" id="GO:0035243">
    <property type="term" value="F:protein-arginine omega-N symmetric methyltransferase activity"/>
    <property type="evidence" value="ECO:0007669"/>
    <property type="project" value="UniProtKB-EC"/>
</dbReference>
<comment type="function">
    <text evidence="8">Arginine methyltransferase involved in the assembly or stability of mitochondrial NADH:ubiquinone oxidoreductase complex (complex I). Acts by mediating symmetric dimethylation of 'Arg-118' of NDUFS2 after it assembles into the complex I, stabilizing the early intermediate complex.</text>
</comment>
<evidence type="ECO:0000256" key="9">
    <source>
        <dbReference type="RuleBase" id="RU364114"/>
    </source>
</evidence>
<evidence type="ECO:0000256" key="5">
    <source>
        <dbReference type="ARBA" id="ARBA00022946"/>
    </source>
</evidence>
<dbReference type="AlphaFoldDB" id="A0A1S3I757"/>
<sequence>MNANNLFRFCIRSFRAIPCTIRLRRCYSVQSKEMDLLQHLKTKIKFSGPITVSEYMRMVLTNPLSGYYMQKDVFGAKGDFITSPEISQMFGELLAIWCIHEWMAFGSPPEVKLIELGPGRGTLADDMLRTFSQLKKKGVSANFSLHLVEISPHMRKLQESKLLGIPLEMVQTPQIVNSDATSKQGRLHSETKTTKYGTPVTWYYDMRTVPKGFSFFIAHEFFDALPVHQFQKTEKGWREVLVEIDEPSDGLKFVLSPIPTPAQKVFIEGKKLEHSNRDYIEICPEAGVIVHDIAARVKAYGGGALIADYGHVGEKGNTFRAFKNHQLHNPLVEPGSADLTADVDFSYLKQMVKGMVDVHGPVTQERFLTAMGIGERLKNLVNNNPKQRKDLLSGYDMLISPKKMGERFKFMAMVPKSGNSDDVPAGFNWGKS</sequence>
<dbReference type="InterPro" id="IPR003788">
    <property type="entry name" value="NDUFAF7"/>
</dbReference>
<dbReference type="PANTHER" id="PTHR12049:SF7">
    <property type="entry name" value="PROTEIN ARGININE METHYLTRANSFERASE NDUFAF7, MITOCHONDRIAL"/>
    <property type="match status" value="1"/>
</dbReference>
<comment type="subcellular location">
    <subcellularLocation>
        <location evidence="1 9">Mitochondrion</location>
    </subcellularLocation>
</comment>
<dbReference type="InParanoid" id="A0A1S3I757"/>
<gene>
    <name evidence="11" type="primary">LOC106161316</name>
</gene>
<dbReference type="Pfam" id="PF02636">
    <property type="entry name" value="Methyltransf_28"/>
    <property type="match status" value="1"/>
</dbReference>
<evidence type="ECO:0000256" key="4">
    <source>
        <dbReference type="ARBA" id="ARBA00022679"/>
    </source>
</evidence>
<evidence type="ECO:0000256" key="2">
    <source>
        <dbReference type="ARBA" id="ARBA00005891"/>
    </source>
</evidence>
<dbReference type="FunCoup" id="A0A1S3I757">
    <property type="interactions" value="1606"/>
</dbReference>
<dbReference type="STRING" id="7574.A0A1S3I757"/>
<accession>A0A1S3I757</accession>
<dbReference type="GO" id="GO:0005739">
    <property type="term" value="C:mitochondrion"/>
    <property type="evidence" value="ECO:0007669"/>
    <property type="project" value="UniProtKB-SubCell"/>
</dbReference>
<evidence type="ECO:0000256" key="6">
    <source>
        <dbReference type="ARBA" id="ARBA00023128"/>
    </source>
</evidence>
<reference evidence="11" key="1">
    <citation type="submission" date="2025-08" db="UniProtKB">
        <authorList>
            <consortium name="RefSeq"/>
        </authorList>
    </citation>
    <scope>IDENTIFICATION</scope>
    <source>
        <tissue evidence="11">Gonads</tissue>
    </source>
</reference>
<evidence type="ECO:0000256" key="8">
    <source>
        <dbReference type="ARBA" id="ARBA00054758"/>
    </source>
</evidence>
<dbReference type="EC" id="2.1.1.320" evidence="9"/>
<evidence type="ECO:0000313" key="10">
    <source>
        <dbReference type="Proteomes" id="UP000085678"/>
    </source>
</evidence>
<organism evidence="10 11">
    <name type="scientific">Lingula anatina</name>
    <name type="common">Brachiopod</name>
    <name type="synonym">Lingula unguis</name>
    <dbReference type="NCBI Taxonomy" id="7574"/>
    <lineage>
        <taxon>Eukaryota</taxon>
        <taxon>Metazoa</taxon>
        <taxon>Spiralia</taxon>
        <taxon>Lophotrochozoa</taxon>
        <taxon>Brachiopoda</taxon>
        <taxon>Linguliformea</taxon>
        <taxon>Lingulata</taxon>
        <taxon>Lingulida</taxon>
        <taxon>Linguloidea</taxon>
        <taxon>Lingulidae</taxon>
        <taxon>Lingula</taxon>
    </lineage>
</organism>
<protein>
    <recommendedName>
        <fullName evidence="9">Protein arginine methyltransferase NDUFAF7</fullName>
        <ecNumber evidence="9">2.1.1.320</ecNumber>
    </recommendedName>
</protein>